<dbReference type="AlphaFoldDB" id="A0A2T4JG71"/>
<keyword evidence="5 10" id="KW-0479">Metal-binding</keyword>
<evidence type="ECO:0000256" key="3">
    <source>
        <dbReference type="ARBA" id="ARBA00020378"/>
    </source>
</evidence>
<evidence type="ECO:0000313" key="13">
    <source>
        <dbReference type="Proteomes" id="UP000241899"/>
    </source>
</evidence>
<dbReference type="GO" id="GO:0005506">
    <property type="term" value="F:iron ion binding"/>
    <property type="evidence" value="ECO:0007669"/>
    <property type="project" value="UniProtKB-UniRule"/>
</dbReference>
<keyword evidence="7 10" id="KW-0408">Iron</keyword>
<dbReference type="Gene3D" id="3.30.70.20">
    <property type="match status" value="1"/>
</dbReference>
<keyword evidence="6 10" id="KW-0249">Electron transport</keyword>
<keyword evidence="8 10" id="KW-0411">Iron-sulfur</keyword>
<evidence type="ECO:0000256" key="7">
    <source>
        <dbReference type="ARBA" id="ARBA00023004"/>
    </source>
</evidence>
<dbReference type="SUPFAM" id="SSF54862">
    <property type="entry name" value="4Fe-4S ferredoxins"/>
    <property type="match status" value="1"/>
</dbReference>
<dbReference type="PIRSF" id="PIRSF036548">
    <property type="entry name" value="Fdx_FixX"/>
    <property type="match status" value="1"/>
</dbReference>
<dbReference type="InterPro" id="IPR012206">
    <property type="entry name" value="Fd_FixX"/>
</dbReference>
<comment type="function">
    <text evidence="1 10">Could be a 3Fe-4S cluster-containing protein.</text>
</comment>
<dbReference type="PANTHER" id="PTHR43082">
    <property type="entry name" value="FERREDOXIN-LIKE"/>
    <property type="match status" value="1"/>
</dbReference>
<comment type="caution">
    <text evidence="12">The sequence shown here is derived from an EMBL/GenBank/DDBJ whole genome shotgun (WGS) entry which is preliminary data.</text>
</comment>
<keyword evidence="13" id="KW-1185">Reference proteome</keyword>
<evidence type="ECO:0000256" key="10">
    <source>
        <dbReference type="PIRNR" id="PIRNR036548"/>
    </source>
</evidence>
<evidence type="ECO:0000256" key="1">
    <source>
        <dbReference type="ARBA" id="ARBA00003208"/>
    </source>
</evidence>
<dbReference type="GO" id="GO:0051536">
    <property type="term" value="F:iron-sulfur cluster binding"/>
    <property type="evidence" value="ECO:0007669"/>
    <property type="project" value="UniProtKB-KW"/>
</dbReference>
<protein>
    <recommendedName>
        <fullName evidence="3 10">Ferredoxin-like protein</fullName>
    </recommendedName>
</protein>
<proteinExistence type="predicted"/>
<reference evidence="12 13" key="1">
    <citation type="submission" date="2018-03" db="EMBL/GenBank/DDBJ databases">
        <title>Rhodobacter veldkampii.</title>
        <authorList>
            <person name="Meyer T.E."/>
            <person name="Miller S."/>
            <person name="Lodha T."/>
            <person name="Gandham S."/>
            <person name="Chintalapati S."/>
            <person name="Chintalapati V.R."/>
        </authorList>
    </citation>
    <scope>NUCLEOTIDE SEQUENCE [LARGE SCALE GENOMIC DNA]</scope>
    <source>
        <strain evidence="12 13">DSM 11550</strain>
    </source>
</reference>
<evidence type="ECO:0000256" key="8">
    <source>
        <dbReference type="ARBA" id="ARBA00023014"/>
    </source>
</evidence>
<sequence length="102" mass="11507">MTDKKDKPAPKMEERLYQNRYQVDEGRSHVQIHQQNKGDSPELQAMTDLCPAGCYRLNEAGRVEVVADGCMECGSCRIVCQSTGEIEWSYPRGGYGILFKFG</sequence>
<dbReference type="InterPro" id="IPR007859">
    <property type="entry name" value="ETF-QO/FixX_C"/>
</dbReference>
<name>A0A2T4JG71_9RHOB</name>
<evidence type="ECO:0000259" key="11">
    <source>
        <dbReference type="PROSITE" id="PS51379"/>
    </source>
</evidence>
<organism evidence="12 13">
    <name type="scientific">Phaeovulum veldkampii DSM 11550</name>
    <dbReference type="NCBI Taxonomy" id="1185920"/>
    <lineage>
        <taxon>Bacteria</taxon>
        <taxon>Pseudomonadati</taxon>
        <taxon>Pseudomonadota</taxon>
        <taxon>Alphaproteobacteria</taxon>
        <taxon>Rhodobacterales</taxon>
        <taxon>Paracoccaceae</taxon>
        <taxon>Phaeovulum</taxon>
    </lineage>
</organism>
<evidence type="ECO:0000256" key="9">
    <source>
        <dbReference type="ARBA" id="ARBA00023231"/>
    </source>
</evidence>
<evidence type="ECO:0000256" key="6">
    <source>
        <dbReference type="ARBA" id="ARBA00022982"/>
    </source>
</evidence>
<dbReference type="Proteomes" id="UP000241899">
    <property type="component" value="Unassembled WGS sequence"/>
</dbReference>
<dbReference type="RefSeq" id="WP_107325654.1">
    <property type="nucleotide sequence ID" value="NZ_NHSP01000016.1"/>
</dbReference>
<feature type="domain" description="4Fe-4S ferredoxin-type" evidence="11">
    <location>
        <begin position="61"/>
        <end position="91"/>
    </location>
</feature>
<dbReference type="PANTHER" id="PTHR43082:SF3">
    <property type="entry name" value="FERREDOXIN-LIKE PROTEIN YDIT"/>
    <property type="match status" value="1"/>
</dbReference>
<dbReference type="OrthoDB" id="9800260at2"/>
<dbReference type="PROSITE" id="PS51379">
    <property type="entry name" value="4FE4S_FER_2"/>
    <property type="match status" value="1"/>
</dbReference>
<comment type="similarity">
    <text evidence="2">To ferredoxins from P.putida and C.tartarivorum, ferredoxin I from A.vinelandii, ferredoxin II from D.desulfuricans.</text>
</comment>
<evidence type="ECO:0000256" key="5">
    <source>
        <dbReference type="ARBA" id="ARBA00022723"/>
    </source>
</evidence>
<dbReference type="InterPro" id="IPR017896">
    <property type="entry name" value="4Fe4S_Fe-S-bd"/>
</dbReference>
<gene>
    <name evidence="12" type="ORF">C5F46_12370</name>
</gene>
<evidence type="ECO:0000256" key="2">
    <source>
        <dbReference type="ARBA" id="ARBA00009192"/>
    </source>
</evidence>
<evidence type="ECO:0000256" key="4">
    <source>
        <dbReference type="ARBA" id="ARBA00022448"/>
    </source>
</evidence>
<keyword evidence="9" id="KW-0535">Nitrogen fixation</keyword>
<dbReference type="EMBL" id="PZKF01000031">
    <property type="protein sequence ID" value="PTE16818.1"/>
    <property type="molecule type" value="Genomic_DNA"/>
</dbReference>
<dbReference type="Pfam" id="PF05187">
    <property type="entry name" value="Fer4_ETF_QO"/>
    <property type="match status" value="1"/>
</dbReference>
<keyword evidence="4 10" id="KW-0813">Transport</keyword>
<accession>A0A2T4JG71</accession>
<evidence type="ECO:0000313" key="12">
    <source>
        <dbReference type="EMBL" id="PTE16818.1"/>
    </source>
</evidence>